<feature type="transmembrane region" description="Helical" evidence="1">
    <location>
        <begin position="115"/>
        <end position="133"/>
    </location>
</feature>
<dbReference type="RefSeq" id="WP_008803088.1">
    <property type="nucleotide sequence ID" value="NZ_KQ235737.1"/>
</dbReference>
<proteinExistence type="predicted"/>
<reference evidence="2 3" key="1">
    <citation type="submission" date="2011-10" db="EMBL/GenBank/DDBJ databases">
        <title>The Genome Sequence of Fusobacterium sp. 4_1_13.</title>
        <authorList>
            <consortium name="The Broad Institute Genome Sequencing Platform"/>
            <person name="Earl A."/>
            <person name="Ward D."/>
            <person name="Feldgarden M."/>
            <person name="Gevers D."/>
            <person name="Strauss J."/>
            <person name="Ambrose C."/>
            <person name="Allen-Vercoe E."/>
            <person name="Young S.K."/>
            <person name="Zeng Q."/>
            <person name="Gargeya S."/>
            <person name="Fitzgerald M."/>
            <person name="Haas B."/>
            <person name="Abouelleil A."/>
            <person name="Alvarado L."/>
            <person name="Arachchi H.M."/>
            <person name="Berlin A."/>
            <person name="Brown A."/>
            <person name="Chapman S.B."/>
            <person name="Chen Z."/>
            <person name="Dunbar C."/>
            <person name="Freedman E."/>
            <person name="Gearin G."/>
            <person name="Goldberg J."/>
            <person name="Griggs A."/>
            <person name="Gujja S."/>
            <person name="Heiman D."/>
            <person name="Howarth C."/>
            <person name="Larson L."/>
            <person name="Lui A."/>
            <person name="MacDonald P.J."/>
            <person name="Montmayeur A."/>
            <person name="Murphy C."/>
            <person name="Neiman D."/>
            <person name="Pearson M."/>
            <person name="Priest M."/>
            <person name="Roberts A."/>
            <person name="Saif S."/>
            <person name="Shea T."/>
            <person name="Shenoy N."/>
            <person name="Sisk P."/>
            <person name="Stolte C."/>
            <person name="Sykes S."/>
            <person name="Wortman J."/>
            <person name="Nusbaum C."/>
            <person name="Birren B."/>
        </authorList>
    </citation>
    <scope>NUCLEOTIDE SEQUENCE [LARGE SCALE GENOMIC DNA]</scope>
    <source>
        <strain evidence="2 3">4_1_13</strain>
    </source>
</reference>
<dbReference type="Pfam" id="PF06912">
    <property type="entry name" value="DUF1275"/>
    <property type="match status" value="1"/>
</dbReference>
<protein>
    <recommendedName>
        <fullName evidence="4">Permease</fullName>
    </recommendedName>
</protein>
<feature type="transmembrane region" description="Helical" evidence="1">
    <location>
        <begin position="92"/>
        <end position="109"/>
    </location>
</feature>
<organism evidence="2 3">
    <name type="scientific">Fusobacterium vincentii 4_1_13</name>
    <dbReference type="NCBI Taxonomy" id="469606"/>
    <lineage>
        <taxon>Bacteria</taxon>
        <taxon>Fusobacteriati</taxon>
        <taxon>Fusobacteriota</taxon>
        <taxon>Fusobacteriia</taxon>
        <taxon>Fusobacteriales</taxon>
        <taxon>Fusobacteriaceae</taxon>
        <taxon>Fusobacterium</taxon>
    </lineage>
</organism>
<keyword evidence="1" id="KW-0812">Transmembrane</keyword>
<dbReference type="PANTHER" id="PTHR37314">
    <property type="entry name" value="SLR0142 PROTEIN"/>
    <property type="match status" value="1"/>
</dbReference>
<keyword evidence="1" id="KW-0472">Membrane</keyword>
<dbReference type="InterPro" id="IPR010699">
    <property type="entry name" value="DUF1275"/>
</dbReference>
<sequence length="234" mass="26924">MEKIKEEVPEKLRIAILLSFISGYINAFTYNNAGELFAGAQTGNVIFMALHFAKGNLEKAVEFLIPIISFMVGQIFIYCFRNFFQRRGHKGYIHSSLLMLFVMIMLIVLLPFFDYHFIVVTLAFFAAIQSDTFQRLRGFSYATIMMTGNVKNAPRLLIEGLVQRDRELLVRGFLLFLIIFSFMVGVGISTYFTQFVKKSALVPLIIPLSYINYVLFKEEHNVIDVVKSKIRKVK</sequence>
<comment type="caution">
    <text evidence="2">The sequence shown here is derived from an EMBL/GenBank/DDBJ whole genome shotgun (WGS) entry which is preliminary data.</text>
</comment>
<feature type="transmembrane region" description="Helical" evidence="1">
    <location>
        <begin position="199"/>
        <end position="216"/>
    </location>
</feature>
<keyword evidence="1" id="KW-1133">Transmembrane helix</keyword>
<dbReference type="PANTHER" id="PTHR37314:SF4">
    <property type="entry name" value="UPF0700 TRANSMEMBRANE PROTEIN YOAK"/>
    <property type="match status" value="1"/>
</dbReference>
<feature type="transmembrane region" description="Helical" evidence="1">
    <location>
        <begin position="63"/>
        <end position="80"/>
    </location>
</feature>
<evidence type="ECO:0000313" key="2">
    <source>
        <dbReference type="EMBL" id="EEO40418.1"/>
    </source>
</evidence>
<evidence type="ECO:0000256" key="1">
    <source>
        <dbReference type="SAM" id="Phobius"/>
    </source>
</evidence>
<evidence type="ECO:0000313" key="3">
    <source>
        <dbReference type="Proteomes" id="UP000004925"/>
    </source>
</evidence>
<dbReference type="Proteomes" id="UP000004925">
    <property type="component" value="Unassembled WGS sequence"/>
</dbReference>
<dbReference type="HOGENOM" id="CLU_079303_0_1_0"/>
<feature type="transmembrane region" description="Helical" evidence="1">
    <location>
        <begin position="173"/>
        <end position="193"/>
    </location>
</feature>
<dbReference type="EMBL" id="ACDE02000019">
    <property type="protein sequence ID" value="EEO40418.1"/>
    <property type="molecule type" value="Genomic_DNA"/>
</dbReference>
<name>A0A0M1VVL4_FUSVC</name>
<dbReference type="AlphaFoldDB" id="A0A0M1VVL4"/>
<dbReference type="eggNOG" id="COG3619">
    <property type="taxonomic scope" value="Bacteria"/>
</dbReference>
<feature type="transmembrane region" description="Helical" evidence="1">
    <location>
        <begin position="12"/>
        <end position="30"/>
    </location>
</feature>
<accession>A0A0M1VVL4</accession>
<gene>
    <name evidence="2" type="ORF">FSCG_01131</name>
</gene>
<evidence type="ECO:0008006" key="4">
    <source>
        <dbReference type="Google" id="ProtNLM"/>
    </source>
</evidence>